<dbReference type="OrthoDB" id="1669335at2"/>
<protein>
    <recommendedName>
        <fullName evidence="1">DUF7678 domain-containing protein</fullName>
    </recommendedName>
</protein>
<dbReference type="RefSeq" id="WP_117325939.1">
    <property type="nucleotide sequence ID" value="NZ_QVTE01000016.1"/>
</dbReference>
<dbReference type="AlphaFoldDB" id="A0A372LQM8"/>
<accession>A0A372LQM8</accession>
<keyword evidence="3" id="KW-1185">Reference proteome</keyword>
<reference evidence="2 3" key="1">
    <citation type="submission" date="2018-08" db="EMBL/GenBank/DDBJ databases">
        <title>Bacillus chawlae sp. nov., Bacillus glennii sp. nov., and Bacillus saganii sp. nov. Isolated from the Vehicle Assembly Building at Kennedy Space Center where the Viking Spacecraft were Assembled.</title>
        <authorList>
            <person name="Seuylemezian A."/>
            <person name="Vaishampayan P."/>
        </authorList>
    </citation>
    <scope>NUCLEOTIDE SEQUENCE [LARGE SCALE GENOMIC DNA]</scope>
    <source>
        <strain evidence="2 3">V47-23a</strain>
    </source>
</reference>
<organism evidence="2 3">
    <name type="scientific">Peribacillus saganii</name>
    <dbReference type="NCBI Taxonomy" id="2303992"/>
    <lineage>
        <taxon>Bacteria</taxon>
        <taxon>Bacillati</taxon>
        <taxon>Bacillota</taxon>
        <taxon>Bacilli</taxon>
        <taxon>Bacillales</taxon>
        <taxon>Bacillaceae</taxon>
        <taxon>Peribacillus</taxon>
    </lineage>
</organism>
<name>A0A372LQM8_9BACI</name>
<dbReference type="Pfam" id="PF24726">
    <property type="entry name" value="DUF7678"/>
    <property type="match status" value="1"/>
</dbReference>
<dbReference type="Proteomes" id="UP000264541">
    <property type="component" value="Unassembled WGS sequence"/>
</dbReference>
<dbReference type="InterPro" id="IPR056095">
    <property type="entry name" value="DUF7678"/>
</dbReference>
<feature type="domain" description="DUF7678" evidence="1">
    <location>
        <begin position="1"/>
        <end position="57"/>
    </location>
</feature>
<gene>
    <name evidence="2" type="ORF">D0469_07075</name>
</gene>
<proteinExistence type="predicted"/>
<evidence type="ECO:0000313" key="2">
    <source>
        <dbReference type="EMBL" id="RFU70356.1"/>
    </source>
</evidence>
<evidence type="ECO:0000313" key="3">
    <source>
        <dbReference type="Proteomes" id="UP000264541"/>
    </source>
</evidence>
<comment type="caution">
    <text evidence="2">The sequence shown here is derived from an EMBL/GenBank/DDBJ whole genome shotgun (WGS) entry which is preliminary data.</text>
</comment>
<sequence>MWRIFRFMGYKVQVKVFDEGSQFGISEFPRISKMCVHKGNKWLLNYDRGWDFNDLSPTAYKLLLKFLEWAL</sequence>
<dbReference type="EMBL" id="QVTE01000016">
    <property type="protein sequence ID" value="RFU70356.1"/>
    <property type="molecule type" value="Genomic_DNA"/>
</dbReference>
<evidence type="ECO:0000259" key="1">
    <source>
        <dbReference type="Pfam" id="PF24726"/>
    </source>
</evidence>